<dbReference type="PROSITE" id="PS01124">
    <property type="entry name" value="HTH_ARAC_FAMILY_2"/>
    <property type="match status" value="1"/>
</dbReference>
<name>A0ABR5IFE5_9ACTN</name>
<evidence type="ECO:0000313" key="5">
    <source>
        <dbReference type="EMBL" id="KNA92304.1"/>
    </source>
</evidence>
<dbReference type="Pfam" id="PF12833">
    <property type="entry name" value="HTH_18"/>
    <property type="match status" value="1"/>
</dbReference>
<evidence type="ECO:0000256" key="2">
    <source>
        <dbReference type="ARBA" id="ARBA00023125"/>
    </source>
</evidence>
<dbReference type="Gene3D" id="1.10.10.60">
    <property type="entry name" value="Homeodomain-like"/>
    <property type="match status" value="1"/>
</dbReference>
<dbReference type="InterPro" id="IPR018060">
    <property type="entry name" value="HTH_AraC"/>
</dbReference>
<proteinExistence type="predicted"/>
<accession>A0ABR5IFE5</accession>
<dbReference type="EMBL" id="LDTZ01000015">
    <property type="protein sequence ID" value="KNA92304.1"/>
    <property type="molecule type" value="Genomic_DNA"/>
</dbReference>
<evidence type="ECO:0000313" key="6">
    <source>
        <dbReference type="Proteomes" id="UP000037247"/>
    </source>
</evidence>
<reference evidence="5 6" key="1">
    <citation type="submission" date="2015-05" db="EMBL/GenBank/DDBJ databases">
        <title>Draft genome sequence of the bacterium Gordonia jacobaea a new member of the Gordonia genus.</title>
        <authorList>
            <person name="Jimenez-Galisteo G."/>
            <person name="Dominguez A."/>
            <person name="Munoz E."/>
            <person name="Vinas M."/>
        </authorList>
    </citation>
    <scope>NUCLEOTIDE SEQUENCE [LARGE SCALE GENOMIC DNA]</scope>
    <source>
        <strain evidence="6">mv1</strain>
    </source>
</reference>
<keyword evidence="6" id="KW-1185">Reference proteome</keyword>
<keyword evidence="3" id="KW-0804">Transcription</keyword>
<organism evidence="5 6">
    <name type="scientific">Gordonia jacobaea</name>
    <dbReference type="NCBI Taxonomy" id="122202"/>
    <lineage>
        <taxon>Bacteria</taxon>
        <taxon>Bacillati</taxon>
        <taxon>Actinomycetota</taxon>
        <taxon>Actinomycetes</taxon>
        <taxon>Mycobacteriales</taxon>
        <taxon>Gordoniaceae</taxon>
        <taxon>Gordonia</taxon>
    </lineage>
</organism>
<gene>
    <name evidence="5" type="ORF">ABW18_08300</name>
</gene>
<evidence type="ECO:0000256" key="3">
    <source>
        <dbReference type="ARBA" id="ARBA00023163"/>
    </source>
</evidence>
<evidence type="ECO:0000259" key="4">
    <source>
        <dbReference type="PROSITE" id="PS01124"/>
    </source>
</evidence>
<dbReference type="Proteomes" id="UP000037247">
    <property type="component" value="Unassembled WGS sequence"/>
</dbReference>
<sequence length="223" mass="24677">MHAWRSAVDVGEATVLPDGCMDVIWTGDGLLFAGPDTRPNVFVAHQPHEMVGLRFFPGHAQGLLGVPAVELRDLRVEADTLWQRPRVERWCELLEASDDKVATLAELCTADRHTAPPPWSWHLVDILRRRVGVAECAAELSVTERTLHRMSLQYFGYGAKTLGRILRMRNAMSVLGDEDLSAVAHRTGYADYAHMFREFVALAGAPPTAFVPPVADAAQLRAQ</sequence>
<dbReference type="Pfam" id="PF20240">
    <property type="entry name" value="DUF6597"/>
    <property type="match status" value="1"/>
</dbReference>
<dbReference type="InterPro" id="IPR046532">
    <property type="entry name" value="DUF6597"/>
</dbReference>
<dbReference type="SMART" id="SM00342">
    <property type="entry name" value="HTH_ARAC"/>
    <property type="match status" value="1"/>
</dbReference>
<evidence type="ECO:0000256" key="1">
    <source>
        <dbReference type="ARBA" id="ARBA00023015"/>
    </source>
</evidence>
<dbReference type="PANTHER" id="PTHR46796">
    <property type="entry name" value="HTH-TYPE TRANSCRIPTIONAL ACTIVATOR RHAS-RELATED"/>
    <property type="match status" value="1"/>
</dbReference>
<feature type="domain" description="HTH araC/xylS-type" evidence="4">
    <location>
        <begin position="127"/>
        <end position="213"/>
    </location>
</feature>
<dbReference type="PANTHER" id="PTHR46796:SF15">
    <property type="entry name" value="BLL1074 PROTEIN"/>
    <property type="match status" value="1"/>
</dbReference>
<dbReference type="InterPro" id="IPR050204">
    <property type="entry name" value="AraC_XylS_family_regulators"/>
</dbReference>
<protein>
    <submittedName>
        <fullName evidence="5">AraC family transcriptional regulator</fullName>
    </submittedName>
</protein>
<keyword evidence="1" id="KW-0805">Transcription regulation</keyword>
<comment type="caution">
    <text evidence="5">The sequence shown here is derived from an EMBL/GenBank/DDBJ whole genome shotgun (WGS) entry which is preliminary data.</text>
</comment>
<keyword evidence="2" id="KW-0238">DNA-binding</keyword>